<dbReference type="EMBL" id="PJRS01000023">
    <property type="protein sequence ID" value="PLR24276.1"/>
    <property type="molecule type" value="Genomic_DNA"/>
</dbReference>
<dbReference type="Proteomes" id="UP000234479">
    <property type="component" value="Unassembled WGS sequence"/>
</dbReference>
<evidence type="ECO:0000313" key="1">
    <source>
        <dbReference type="EMBL" id="PLR24276.1"/>
    </source>
</evidence>
<protein>
    <submittedName>
        <fullName evidence="1">Uncharacterized protein</fullName>
    </submittedName>
</protein>
<dbReference type="RefSeq" id="WP_101718514.1">
    <property type="nucleotide sequence ID" value="NZ_PJRS01000023.1"/>
</dbReference>
<organism evidence="1 2">
    <name type="scientific">Caulobacter zeae</name>
    <dbReference type="NCBI Taxonomy" id="2055137"/>
    <lineage>
        <taxon>Bacteria</taxon>
        <taxon>Pseudomonadati</taxon>
        <taxon>Pseudomonadota</taxon>
        <taxon>Alphaproteobacteria</taxon>
        <taxon>Caulobacterales</taxon>
        <taxon>Caulobacteraceae</taxon>
        <taxon>Caulobacter</taxon>
    </lineage>
</organism>
<name>A0A2N5DE91_9CAUL</name>
<proteinExistence type="predicted"/>
<reference evidence="1 2" key="1">
    <citation type="submission" date="2017-12" db="EMBL/GenBank/DDBJ databases">
        <title>The genome sequence of Caulobacter sp. 410.</title>
        <authorList>
            <person name="Gao J."/>
            <person name="Mao X."/>
            <person name="Sun J."/>
        </authorList>
    </citation>
    <scope>NUCLEOTIDE SEQUENCE [LARGE SCALE GENOMIC DNA]</scope>
    <source>
        <strain evidence="1 2">410</strain>
    </source>
</reference>
<comment type="caution">
    <text evidence="1">The sequence shown here is derived from an EMBL/GenBank/DDBJ whole genome shotgun (WGS) entry which is preliminary data.</text>
</comment>
<keyword evidence="2" id="KW-1185">Reference proteome</keyword>
<dbReference type="AlphaFoldDB" id="A0A2N5DE91"/>
<dbReference type="OrthoDB" id="7189694at2"/>
<accession>A0A2N5DE91</accession>
<gene>
    <name evidence="1" type="ORF">SGCZBJ_13425</name>
</gene>
<evidence type="ECO:0000313" key="2">
    <source>
        <dbReference type="Proteomes" id="UP000234479"/>
    </source>
</evidence>
<sequence>MRKSSAVPRTGQGALTIARESQAIAFSLQVSAAPGGRRIGKGSLTGEPEAMRQAFRAGDARLTLDDGTEHLIAIVAHTEGDGTAYFELR</sequence>